<dbReference type="RefSeq" id="WP_205087635.1">
    <property type="nucleotide sequence ID" value="NZ_JACJLA010000005.1"/>
</dbReference>
<dbReference type="EMBL" id="JACJLA010000005">
    <property type="protein sequence ID" value="MBM6912513.1"/>
    <property type="molecule type" value="Genomic_DNA"/>
</dbReference>
<dbReference type="Proteomes" id="UP000707138">
    <property type="component" value="Unassembled WGS sequence"/>
</dbReference>
<keyword evidence="1" id="KW-0812">Transmembrane</keyword>
<comment type="caution">
    <text evidence="2">The sequence shown here is derived from an EMBL/GenBank/DDBJ whole genome shotgun (WGS) entry which is preliminary data.</text>
</comment>
<gene>
    <name evidence="2" type="ORF">H6A01_04120</name>
</gene>
<organism evidence="2 3">
    <name type="scientific">Veillonella magna</name>
    <dbReference type="NCBI Taxonomy" id="464322"/>
    <lineage>
        <taxon>Bacteria</taxon>
        <taxon>Bacillati</taxon>
        <taxon>Bacillota</taxon>
        <taxon>Negativicutes</taxon>
        <taxon>Veillonellales</taxon>
        <taxon>Veillonellaceae</taxon>
        <taxon>Veillonella</taxon>
    </lineage>
</organism>
<sequence length="70" mass="8128">MLSKYLFVDIVPYTWHRALWVYEWHTAADLPGEGYALVVVTMIGLHALIGYWLGNRIVKNKSPYLKTHLP</sequence>
<keyword evidence="1" id="KW-0472">Membrane</keyword>
<evidence type="ECO:0000256" key="1">
    <source>
        <dbReference type="SAM" id="Phobius"/>
    </source>
</evidence>
<evidence type="ECO:0000313" key="2">
    <source>
        <dbReference type="EMBL" id="MBM6912513.1"/>
    </source>
</evidence>
<proteinExistence type="predicted"/>
<keyword evidence="1" id="KW-1133">Transmembrane helix</keyword>
<evidence type="ECO:0000313" key="3">
    <source>
        <dbReference type="Proteomes" id="UP000707138"/>
    </source>
</evidence>
<protein>
    <submittedName>
        <fullName evidence="2">Uncharacterized protein</fullName>
    </submittedName>
</protein>
<keyword evidence="3" id="KW-1185">Reference proteome</keyword>
<name>A0ABS2GGH0_9FIRM</name>
<feature type="transmembrane region" description="Helical" evidence="1">
    <location>
        <begin position="34"/>
        <end position="54"/>
    </location>
</feature>
<reference evidence="2 3" key="1">
    <citation type="journal article" date="2021" name="Sci. Rep.">
        <title>The distribution of antibiotic resistance genes in chicken gut microbiota commensals.</title>
        <authorList>
            <person name="Juricova H."/>
            <person name="Matiasovicova J."/>
            <person name="Kubasova T."/>
            <person name="Cejkova D."/>
            <person name="Rychlik I."/>
        </authorList>
    </citation>
    <scope>NUCLEOTIDE SEQUENCE [LARGE SCALE GENOMIC DNA]</scope>
    <source>
        <strain evidence="2 3">An537</strain>
    </source>
</reference>
<accession>A0ABS2GGH0</accession>